<proteinExistence type="predicted"/>
<keyword evidence="3" id="KW-1185">Reference proteome</keyword>
<organism evidence="2 3">
    <name type="scientific">Curvularia kusanoi</name>
    <name type="common">Cochliobolus kusanoi</name>
    <dbReference type="NCBI Taxonomy" id="90978"/>
    <lineage>
        <taxon>Eukaryota</taxon>
        <taxon>Fungi</taxon>
        <taxon>Dikarya</taxon>
        <taxon>Ascomycota</taxon>
        <taxon>Pezizomycotina</taxon>
        <taxon>Dothideomycetes</taxon>
        <taxon>Pleosporomycetidae</taxon>
        <taxon>Pleosporales</taxon>
        <taxon>Pleosporineae</taxon>
        <taxon>Pleosporaceae</taxon>
        <taxon>Curvularia</taxon>
    </lineage>
</organism>
<dbReference type="OrthoDB" id="3050608at2759"/>
<name>A0A9P4TI61_CURKU</name>
<evidence type="ECO:0000256" key="1">
    <source>
        <dbReference type="SAM" id="MobiDB-lite"/>
    </source>
</evidence>
<dbReference type="AlphaFoldDB" id="A0A9P4TI61"/>
<dbReference type="EMBL" id="SWKU01000007">
    <property type="protein sequence ID" value="KAF3004998.1"/>
    <property type="molecule type" value="Genomic_DNA"/>
</dbReference>
<feature type="compositionally biased region" description="Low complexity" evidence="1">
    <location>
        <begin position="91"/>
        <end position="102"/>
    </location>
</feature>
<feature type="compositionally biased region" description="Basic and acidic residues" evidence="1">
    <location>
        <begin position="17"/>
        <end position="29"/>
    </location>
</feature>
<reference evidence="2" key="1">
    <citation type="submission" date="2019-04" db="EMBL/GenBank/DDBJ databases">
        <title>Sequencing of skin fungus with MAO and IRED activity.</title>
        <authorList>
            <person name="Marsaioli A.J."/>
            <person name="Bonatto J.M.C."/>
            <person name="Reis Junior O."/>
        </authorList>
    </citation>
    <scope>NUCLEOTIDE SEQUENCE</scope>
    <source>
        <strain evidence="2">30M1</strain>
    </source>
</reference>
<feature type="region of interest" description="Disordered" evidence="1">
    <location>
        <begin position="1"/>
        <end position="141"/>
    </location>
</feature>
<protein>
    <submittedName>
        <fullName evidence="2">Uncharacterized protein</fullName>
    </submittedName>
</protein>
<evidence type="ECO:0000313" key="2">
    <source>
        <dbReference type="EMBL" id="KAF3004998.1"/>
    </source>
</evidence>
<sequence length="178" mass="19290">MNANTNNNAASGQNEDYLDKGLDAAEKKFGGSMGQDTQKNRAVNEKIPPASMSPRSSPTRASPPPTRLSLDVDESTHPPSTCYEDAHVADSSPKSSRSRTFSIGSIGHKKKHKNRESIDSTASHDSYATADETHGEDDAEKTGILHKVATGMQKARPYVERLSGTYEPMPIQPPDHTK</sequence>
<dbReference type="Proteomes" id="UP000801428">
    <property type="component" value="Unassembled WGS sequence"/>
</dbReference>
<accession>A0A9P4TI61</accession>
<comment type="caution">
    <text evidence="2">The sequence shown here is derived from an EMBL/GenBank/DDBJ whole genome shotgun (WGS) entry which is preliminary data.</text>
</comment>
<gene>
    <name evidence="2" type="ORF">E8E13_008561</name>
</gene>
<feature type="compositionally biased region" description="Polar residues" evidence="1">
    <location>
        <begin position="1"/>
        <end position="14"/>
    </location>
</feature>
<evidence type="ECO:0000313" key="3">
    <source>
        <dbReference type="Proteomes" id="UP000801428"/>
    </source>
</evidence>
<feature type="compositionally biased region" description="Low complexity" evidence="1">
    <location>
        <begin position="48"/>
        <end position="60"/>
    </location>
</feature>